<name>A0A5D3BU01_CUCMM</name>
<evidence type="ECO:0000259" key="1">
    <source>
        <dbReference type="Pfam" id="PF00078"/>
    </source>
</evidence>
<dbReference type="Proteomes" id="UP000321947">
    <property type="component" value="Unassembled WGS sequence"/>
</dbReference>
<protein>
    <submittedName>
        <fullName evidence="2">LINE-1 retrotransposable element ORF2 protein</fullName>
    </submittedName>
</protein>
<sequence>MAFYKKFWHLLKSDILTLCRNFHSKASINKAMNNTFIALIAKISSSESPTNYRPISLTTSIYEIIAKMLADRLKLTLPETIAESQLAFVRGRQITDAILMANEIFDYWKLKKIKGFVLKLDIEKAIDTISWDFIDSL</sequence>
<dbReference type="EMBL" id="SSTD01016175">
    <property type="protein sequence ID" value="TYK01569.1"/>
    <property type="molecule type" value="Genomic_DNA"/>
</dbReference>
<proteinExistence type="predicted"/>
<reference evidence="2 3" key="1">
    <citation type="submission" date="2019-08" db="EMBL/GenBank/DDBJ databases">
        <title>Draft genome sequences of two oriental melons (Cucumis melo L. var makuwa).</title>
        <authorList>
            <person name="Kwon S.-Y."/>
        </authorList>
    </citation>
    <scope>NUCLEOTIDE SEQUENCE [LARGE SCALE GENOMIC DNA]</scope>
    <source>
        <strain evidence="3">cv. Chang Bougi</strain>
        <tissue evidence="2">Leaf</tissue>
    </source>
</reference>
<organism evidence="2 3">
    <name type="scientific">Cucumis melo var. makuwa</name>
    <name type="common">Oriental melon</name>
    <dbReference type="NCBI Taxonomy" id="1194695"/>
    <lineage>
        <taxon>Eukaryota</taxon>
        <taxon>Viridiplantae</taxon>
        <taxon>Streptophyta</taxon>
        <taxon>Embryophyta</taxon>
        <taxon>Tracheophyta</taxon>
        <taxon>Spermatophyta</taxon>
        <taxon>Magnoliopsida</taxon>
        <taxon>eudicotyledons</taxon>
        <taxon>Gunneridae</taxon>
        <taxon>Pentapetalae</taxon>
        <taxon>rosids</taxon>
        <taxon>fabids</taxon>
        <taxon>Cucurbitales</taxon>
        <taxon>Cucurbitaceae</taxon>
        <taxon>Benincaseae</taxon>
        <taxon>Cucumis</taxon>
    </lineage>
</organism>
<feature type="domain" description="Reverse transcriptase" evidence="1">
    <location>
        <begin position="49"/>
        <end position="135"/>
    </location>
</feature>
<comment type="caution">
    <text evidence="2">The sequence shown here is derived from an EMBL/GenBank/DDBJ whole genome shotgun (WGS) entry which is preliminary data.</text>
</comment>
<dbReference type="PANTHER" id="PTHR31635:SF196">
    <property type="entry name" value="REVERSE TRANSCRIPTASE DOMAIN-CONTAINING PROTEIN-RELATED"/>
    <property type="match status" value="1"/>
</dbReference>
<gene>
    <name evidence="2" type="ORF">E5676_scaffold451G001470</name>
</gene>
<dbReference type="AlphaFoldDB" id="A0A5D3BU01"/>
<evidence type="ECO:0000313" key="3">
    <source>
        <dbReference type="Proteomes" id="UP000321947"/>
    </source>
</evidence>
<dbReference type="InterPro" id="IPR000477">
    <property type="entry name" value="RT_dom"/>
</dbReference>
<accession>A0A5D3BU01</accession>
<dbReference type="PANTHER" id="PTHR31635">
    <property type="entry name" value="REVERSE TRANSCRIPTASE DOMAIN-CONTAINING PROTEIN-RELATED"/>
    <property type="match status" value="1"/>
</dbReference>
<evidence type="ECO:0000313" key="2">
    <source>
        <dbReference type="EMBL" id="TYK01569.1"/>
    </source>
</evidence>
<dbReference type="Pfam" id="PF00078">
    <property type="entry name" value="RVT_1"/>
    <property type="match status" value="1"/>
</dbReference>